<dbReference type="PANTHER" id="PTHR37042:SF4">
    <property type="entry name" value="OUTER MEMBRANE PROTEIN RV1973"/>
    <property type="match status" value="1"/>
</dbReference>
<comment type="caution">
    <text evidence="3">The sequence shown here is derived from an EMBL/GenBank/DDBJ whole genome shotgun (WGS) entry which is preliminary data.</text>
</comment>
<dbReference type="RefSeq" id="WP_131580710.1">
    <property type="nucleotide sequence ID" value="NZ_SJZJ01000001.1"/>
</dbReference>
<evidence type="ECO:0000313" key="4">
    <source>
        <dbReference type="Proteomes" id="UP000295453"/>
    </source>
</evidence>
<gene>
    <name evidence="3" type="ORF">EPD65_00130</name>
</gene>
<dbReference type="OrthoDB" id="3395172at2"/>
<dbReference type="Proteomes" id="UP000295453">
    <property type="component" value="Unassembled WGS sequence"/>
</dbReference>
<keyword evidence="4" id="KW-1185">Reference proteome</keyword>
<comment type="subcellular location">
    <subcellularLocation>
        <location evidence="1">Membrane</location>
    </subcellularLocation>
</comment>
<keyword evidence="2" id="KW-0472">Membrane</keyword>
<accession>A0A4R1CIZ7</accession>
<protein>
    <recommendedName>
        <fullName evidence="5">Mce-associated membrane protein</fullName>
    </recommendedName>
</protein>
<organism evidence="3 4">
    <name type="scientific">Nocardioides jejuensis</name>
    <dbReference type="NCBI Taxonomy" id="2502782"/>
    <lineage>
        <taxon>Bacteria</taxon>
        <taxon>Bacillati</taxon>
        <taxon>Actinomycetota</taxon>
        <taxon>Actinomycetes</taxon>
        <taxon>Propionibacteriales</taxon>
        <taxon>Nocardioidaceae</taxon>
        <taxon>Nocardioides</taxon>
    </lineage>
</organism>
<reference evidence="3 4" key="1">
    <citation type="submission" date="2019-03" db="EMBL/GenBank/DDBJ databases">
        <authorList>
            <person name="Kim M.K.M."/>
        </authorList>
    </citation>
    <scope>NUCLEOTIDE SEQUENCE [LARGE SCALE GENOMIC DNA]</scope>
    <source>
        <strain evidence="3 4">18JY15-6</strain>
    </source>
</reference>
<name>A0A4R1CIZ7_9ACTN</name>
<dbReference type="GO" id="GO:0016020">
    <property type="term" value="C:membrane"/>
    <property type="evidence" value="ECO:0007669"/>
    <property type="project" value="UniProtKB-SubCell"/>
</dbReference>
<dbReference type="EMBL" id="SJZJ01000001">
    <property type="protein sequence ID" value="TCJ31021.1"/>
    <property type="molecule type" value="Genomic_DNA"/>
</dbReference>
<proteinExistence type="predicted"/>
<evidence type="ECO:0000256" key="1">
    <source>
        <dbReference type="ARBA" id="ARBA00004370"/>
    </source>
</evidence>
<evidence type="ECO:0008006" key="5">
    <source>
        <dbReference type="Google" id="ProtNLM"/>
    </source>
</evidence>
<sequence>MTTALLTRLRPSAWSVLIGLVAAAAVASGVHSGLVLRDQHRETSGRAAAVAAASTEVAGLISVSQKTTAAEINQLKAGATADFASELGEQSVALRRALQAQKVTSTGSVASAGVVAWEPSRARVLVAAVGEVANRRSTTTTPRAYRLRVDLRHVDGRWLVSDMEFVA</sequence>
<dbReference type="PANTHER" id="PTHR37042">
    <property type="entry name" value="OUTER MEMBRANE PROTEIN RV1973"/>
    <property type="match status" value="1"/>
</dbReference>
<evidence type="ECO:0000313" key="3">
    <source>
        <dbReference type="EMBL" id="TCJ31021.1"/>
    </source>
</evidence>
<evidence type="ECO:0000256" key="2">
    <source>
        <dbReference type="ARBA" id="ARBA00023136"/>
    </source>
</evidence>
<dbReference type="AlphaFoldDB" id="A0A4R1CIZ7"/>